<keyword evidence="5" id="KW-1185">Reference proteome</keyword>
<feature type="domain" description="Rhodanese" evidence="3">
    <location>
        <begin position="181"/>
        <end position="294"/>
    </location>
</feature>
<dbReference type="Pfam" id="PF00581">
    <property type="entry name" value="Rhodanese"/>
    <property type="match status" value="2"/>
</dbReference>
<keyword evidence="1 4" id="KW-0808">Transferase</keyword>
<dbReference type="SMART" id="SM00450">
    <property type="entry name" value="RHOD"/>
    <property type="match status" value="2"/>
</dbReference>
<dbReference type="InterPro" id="IPR001763">
    <property type="entry name" value="Rhodanese-like_dom"/>
</dbReference>
<protein>
    <submittedName>
        <fullName evidence="4">Sulfurtransferase</fullName>
    </submittedName>
</protein>
<dbReference type="PANTHER" id="PTHR11364">
    <property type="entry name" value="THIOSULFATE SULFERTANSFERASE"/>
    <property type="match status" value="1"/>
</dbReference>
<reference evidence="4 5" key="1">
    <citation type="submission" date="2017-02" db="EMBL/GenBank/DDBJ databases">
        <title>The complete genomic sequence of a novel cold adapted crude oil-degrading bacterium Planococcus qaidamina Y42.</title>
        <authorList>
            <person name="Yang R."/>
        </authorList>
    </citation>
    <scope>NUCLEOTIDE SEQUENCE [LARGE SCALE GENOMIC DNA]</scope>
    <source>
        <strain evidence="4 5">Y42</strain>
    </source>
</reference>
<feature type="domain" description="Rhodanese" evidence="3">
    <location>
        <begin position="49"/>
        <end position="151"/>
    </location>
</feature>
<evidence type="ECO:0000313" key="5">
    <source>
        <dbReference type="Proteomes" id="UP000188184"/>
    </source>
</evidence>
<dbReference type="Proteomes" id="UP000188184">
    <property type="component" value="Chromosome"/>
</dbReference>
<accession>A0A1Q2KVW4</accession>
<dbReference type="EMBL" id="CP019640">
    <property type="protein sequence ID" value="AQQ52283.1"/>
    <property type="molecule type" value="Genomic_DNA"/>
</dbReference>
<dbReference type="RefSeq" id="WP_077588158.1">
    <property type="nucleotide sequence ID" value="NZ_CP019640.1"/>
</dbReference>
<dbReference type="CDD" id="cd01449">
    <property type="entry name" value="TST_Repeat_2"/>
    <property type="match status" value="1"/>
</dbReference>
<name>A0A1Q2KVW4_9BACL</name>
<evidence type="ECO:0000256" key="1">
    <source>
        <dbReference type="ARBA" id="ARBA00022679"/>
    </source>
</evidence>
<gene>
    <name evidence="4" type="ORF">B0X71_03585</name>
</gene>
<proteinExistence type="predicted"/>
<evidence type="ECO:0000259" key="3">
    <source>
        <dbReference type="PROSITE" id="PS50206"/>
    </source>
</evidence>
<dbReference type="SUPFAM" id="SSF52821">
    <property type="entry name" value="Rhodanese/Cell cycle control phosphatase"/>
    <property type="match status" value="2"/>
</dbReference>
<evidence type="ECO:0000256" key="2">
    <source>
        <dbReference type="ARBA" id="ARBA00022737"/>
    </source>
</evidence>
<dbReference type="KEGG" id="pmar:B0X71_03585"/>
<dbReference type="PROSITE" id="PS50206">
    <property type="entry name" value="RHODANESE_3"/>
    <property type="match status" value="2"/>
</dbReference>
<sequence length="299" mass="32911">MNDMPLIVTTEWLAARLDEPKLRIVDATVFMKFPEGGGPPDIKSGRSSYEEGHIPGAVYADLAGELSDTDADLPFTVPSREAFIEKLTRLGIGDDTYTVIYDQNALVGESIAASYWASRLAWQMRYEGFDRVAILEGGLQKWLAEGRELSTDEPAYPPAAFTGQRRPEMLATKDDVKKAMADEQTVLINSLSPEEFHGHLSDDPRSGHIPGSLNIFFGIHADEQTKELYEDARLRAAFEQTGALDPDKKVITYCGGGIAATWNALLLNKLGQHNVAVYDGSMNEWASDPSCPIVKSDNR</sequence>
<keyword evidence="2" id="KW-0677">Repeat</keyword>
<dbReference type="GO" id="GO:0004792">
    <property type="term" value="F:thiosulfate-cyanide sulfurtransferase activity"/>
    <property type="evidence" value="ECO:0007669"/>
    <property type="project" value="TreeGrafter"/>
</dbReference>
<dbReference type="InterPro" id="IPR036873">
    <property type="entry name" value="Rhodanese-like_dom_sf"/>
</dbReference>
<dbReference type="AlphaFoldDB" id="A0A1Q2KVW4"/>
<evidence type="ECO:0000313" key="4">
    <source>
        <dbReference type="EMBL" id="AQQ52283.1"/>
    </source>
</evidence>
<dbReference type="InterPro" id="IPR045078">
    <property type="entry name" value="TST/MPST-like"/>
</dbReference>
<dbReference type="Gene3D" id="3.40.250.10">
    <property type="entry name" value="Rhodanese-like domain"/>
    <property type="match status" value="2"/>
</dbReference>
<dbReference type="OrthoDB" id="9770030at2"/>
<organism evidence="4 5">
    <name type="scientific">Planococcus lenghuensis</name>
    <dbReference type="NCBI Taxonomy" id="2213202"/>
    <lineage>
        <taxon>Bacteria</taxon>
        <taxon>Bacillati</taxon>
        <taxon>Bacillota</taxon>
        <taxon>Bacilli</taxon>
        <taxon>Bacillales</taxon>
        <taxon>Caryophanaceae</taxon>
        <taxon>Planococcus</taxon>
    </lineage>
</organism>
<dbReference type="CDD" id="cd01448">
    <property type="entry name" value="TST_Repeat_1"/>
    <property type="match status" value="1"/>
</dbReference>
<dbReference type="PANTHER" id="PTHR11364:SF27">
    <property type="entry name" value="SULFURTRANSFERASE"/>
    <property type="match status" value="1"/>
</dbReference>